<keyword evidence="2" id="KW-1185">Reference proteome</keyword>
<dbReference type="RefSeq" id="WP_344419622.1">
    <property type="nucleotide sequence ID" value="NZ_BAAANN010000013.1"/>
</dbReference>
<dbReference type="EMBL" id="BAAANN010000013">
    <property type="protein sequence ID" value="GAA1962052.1"/>
    <property type="molecule type" value="Genomic_DNA"/>
</dbReference>
<accession>A0ABP5CD22</accession>
<evidence type="ECO:0000313" key="1">
    <source>
        <dbReference type="EMBL" id="GAA1962052.1"/>
    </source>
</evidence>
<gene>
    <name evidence="1" type="ORF">GCM10009754_36480</name>
</gene>
<comment type="caution">
    <text evidence="1">The sequence shown here is derived from an EMBL/GenBank/DDBJ whole genome shotgun (WGS) entry which is preliminary data.</text>
</comment>
<protein>
    <submittedName>
        <fullName evidence="1">Uncharacterized protein</fullName>
    </submittedName>
</protein>
<organism evidence="1 2">
    <name type="scientific">Amycolatopsis minnesotensis</name>
    <dbReference type="NCBI Taxonomy" id="337894"/>
    <lineage>
        <taxon>Bacteria</taxon>
        <taxon>Bacillati</taxon>
        <taxon>Actinomycetota</taxon>
        <taxon>Actinomycetes</taxon>
        <taxon>Pseudonocardiales</taxon>
        <taxon>Pseudonocardiaceae</taxon>
        <taxon>Amycolatopsis</taxon>
    </lineage>
</organism>
<reference evidence="2" key="1">
    <citation type="journal article" date="2019" name="Int. J. Syst. Evol. Microbiol.">
        <title>The Global Catalogue of Microorganisms (GCM) 10K type strain sequencing project: providing services to taxonomists for standard genome sequencing and annotation.</title>
        <authorList>
            <consortium name="The Broad Institute Genomics Platform"/>
            <consortium name="The Broad Institute Genome Sequencing Center for Infectious Disease"/>
            <person name="Wu L."/>
            <person name="Ma J."/>
        </authorList>
    </citation>
    <scope>NUCLEOTIDE SEQUENCE [LARGE SCALE GENOMIC DNA]</scope>
    <source>
        <strain evidence="2">JCM 14545</strain>
    </source>
</reference>
<evidence type="ECO:0000313" key="2">
    <source>
        <dbReference type="Proteomes" id="UP001501116"/>
    </source>
</evidence>
<dbReference type="Proteomes" id="UP001501116">
    <property type="component" value="Unassembled WGS sequence"/>
</dbReference>
<proteinExistence type="predicted"/>
<name>A0ABP5CD22_9PSEU</name>
<sequence>MNATIDLHRCRRGPRCAHCEPDPDYPTIKRGVPINAAEGLCAACARHLHQAIVDMPRDYLDLEASLTGIRDGLRQVVAGTPDPPVPISLAIEATQAELLHEAQCWAESVADVLGIEWDTQKAQRSRPGHVLDRAQRLLTSGISAFLALRNVVHTGWTDGEWSVLERDGLDGALVLIDLHHRVRALTGQRRLINHLPVPCPRCEKLALGREDGDDTITCAACNRAYTWDEYEKLCTLLTARREIAA</sequence>